<dbReference type="Pfam" id="PF02985">
    <property type="entry name" value="HEAT"/>
    <property type="match status" value="1"/>
</dbReference>
<keyword evidence="5" id="KW-1185">Reference proteome</keyword>
<dbReference type="Gene3D" id="1.25.10.10">
    <property type="entry name" value="Leucine-rich Repeat Variant"/>
    <property type="match status" value="2"/>
</dbReference>
<dbReference type="PANTHER" id="PTHR16216:SF2">
    <property type="entry name" value="DYNEIN AXONEMAL ASSEMBLY FACTOR 5"/>
    <property type="match status" value="1"/>
</dbReference>
<organism evidence="4 5">
    <name type="scientific">Triparma columacea</name>
    <dbReference type="NCBI Taxonomy" id="722753"/>
    <lineage>
        <taxon>Eukaryota</taxon>
        <taxon>Sar</taxon>
        <taxon>Stramenopiles</taxon>
        <taxon>Ochrophyta</taxon>
        <taxon>Bolidophyceae</taxon>
        <taxon>Parmales</taxon>
        <taxon>Triparmaceae</taxon>
        <taxon>Triparma</taxon>
    </lineage>
</organism>
<feature type="domain" description="Dynein axonemal assembly factor 5 HEAT-repeat" evidence="2">
    <location>
        <begin position="357"/>
        <end position="540"/>
    </location>
</feature>
<evidence type="ECO:0000259" key="3">
    <source>
        <dbReference type="Pfam" id="PF25757"/>
    </source>
</evidence>
<feature type="domain" description="Dynein axonemal assembly factor 5 TPR repeats" evidence="3">
    <location>
        <begin position="20"/>
        <end position="254"/>
    </location>
</feature>
<comment type="caution">
    <text evidence="4">The sequence shown here is derived from an EMBL/GenBank/DDBJ whole genome shotgun (WGS) entry which is preliminary data.</text>
</comment>
<gene>
    <name evidence="4" type="ORF">TrCOL_g13273</name>
</gene>
<dbReference type="SUPFAM" id="SSF48371">
    <property type="entry name" value="ARM repeat"/>
    <property type="match status" value="1"/>
</dbReference>
<dbReference type="AlphaFoldDB" id="A0A9W7FXL9"/>
<dbReference type="Pfam" id="PF25757">
    <property type="entry name" value="TPR_DNAAF5"/>
    <property type="match status" value="1"/>
</dbReference>
<dbReference type="EMBL" id="BRYA01000534">
    <property type="protein sequence ID" value="GMI21689.1"/>
    <property type="molecule type" value="Genomic_DNA"/>
</dbReference>
<evidence type="ECO:0000313" key="4">
    <source>
        <dbReference type="EMBL" id="GMI21689.1"/>
    </source>
</evidence>
<dbReference type="InterPro" id="IPR016024">
    <property type="entry name" value="ARM-type_fold"/>
</dbReference>
<accession>A0A9W7FXL9</accession>
<name>A0A9W7FXL9_9STRA</name>
<dbReference type="InterPro" id="IPR000357">
    <property type="entry name" value="HEAT"/>
</dbReference>
<dbReference type="Proteomes" id="UP001165065">
    <property type="component" value="Unassembled WGS sequence"/>
</dbReference>
<dbReference type="InterPro" id="IPR056497">
    <property type="entry name" value="HEAT_DAAF5"/>
</dbReference>
<dbReference type="InterPro" id="IPR011989">
    <property type="entry name" value="ARM-like"/>
</dbReference>
<evidence type="ECO:0000313" key="5">
    <source>
        <dbReference type="Proteomes" id="UP001165065"/>
    </source>
</evidence>
<evidence type="ECO:0000259" key="2">
    <source>
        <dbReference type="Pfam" id="PF24573"/>
    </source>
</evidence>
<dbReference type="Pfam" id="PF24573">
    <property type="entry name" value="HEAT_DAAF5"/>
    <property type="match status" value="1"/>
</dbReference>
<sequence length="870" mass="94117">MLDAVLLRVIAPGQTSSSDYIKLKRALISLNNEIDDKKVLGSEDFSGFFNQTLGPSLLGCCTHEKEKIRELSISMVLKIVGTATCPPDDFVDFTEKFVKEVFNPAFASNQPKPFQEEAEEIRLLLMKLVTALTVKTPREETFDSCMISLKRALTDNFPEVKRECCLLIAKISKQNAGAKALRAHGQGLIKPLLANLGHQHSKTRQMTVKAIGIVLAADGGMGGVEKLMIENVLPGLKRLGFDNIPSVRKALVTCCVKILTVVFSGFGSAGAASSEMEVDVIDGEAAMQVDYGDDEKGGNKSYEPFAPALLCHVMGMMCDDVTEVAEMALKEMNDLAALYFAVDRGEEIGFKFKGADAKALISTFYERLLKPLLDDATHWTEGQREKSLKTLKVLVQYGGGTSEDGKNVILDDLEILLSCLASSVRDDEEPIKEGAEAVAKSLGEKLQGNSAAIDVLLPRIDGSVSGMNTAEKLTGSLVVLASVLEGGGGEVVKSEADKIARALASNSILESGEREVLEALLLTCQVFVDKTGGEMGDCALEDLLHCFVFLIGADANYDLREDTEELLKTLSRGDVPGLLEKYFVKLVERLGGGGDEAPVWTSARNPRLQAFDALMRIAGETGGKYFASVVDIFEAHMDVENEPESRLLMMALLESVLGDKASAEHIKRGGFGEKLVKDVVAPNIVWKAGGVASSIRKVAIAALFTLLKKEVLETEILFKSAPQLLPILKTNLGDYDASSRQLCCLSLGILFAALPGALGSEAVHQLYPDLLKCLDDSSDDVRFAVCGTLKVFLKSAPPQHFAGTLLDYLCDQLLIHLDDPDQVIQAAVYEILLVAIEVDAKVVTKKVAAVRSSQRDVRWCDKLLELASGD</sequence>
<dbReference type="InterPro" id="IPR052623">
    <property type="entry name" value="DAAF5"/>
</dbReference>
<dbReference type="PANTHER" id="PTHR16216">
    <property type="entry name" value="DYNEIN ASSEMBLY FACTOR 5, AXONEMAL"/>
    <property type="match status" value="1"/>
</dbReference>
<proteinExistence type="predicted"/>
<dbReference type="OrthoDB" id="413572at2759"/>
<reference evidence="5" key="1">
    <citation type="journal article" date="2023" name="Commun. Biol.">
        <title>Genome analysis of Parmales, the sister group of diatoms, reveals the evolutionary specialization of diatoms from phago-mixotrophs to photoautotrophs.</title>
        <authorList>
            <person name="Ban H."/>
            <person name="Sato S."/>
            <person name="Yoshikawa S."/>
            <person name="Yamada K."/>
            <person name="Nakamura Y."/>
            <person name="Ichinomiya M."/>
            <person name="Sato N."/>
            <person name="Blanc-Mathieu R."/>
            <person name="Endo H."/>
            <person name="Kuwata A."/>
            <person name="Ogata H."/>
        </authorList>
    </citation>
    <scope>NUCLEOTIDE SEQUENCE [LARGE SCALE GENOMIC DNA]</scope>
</reference>
<dbReference type="InterPro" id="IPR057978">
    <property type="entry name" value="TPR_DAAF5"/>
</dbReference>
<protein>
    <submittedName>
        <fullName evidence="4">Uncharacterized protein</fullName>
    </submittedName>
</protein>
<keyword evidence="1" id="KW-0677">Repeat</keyword>
<evidence type="ECO:0000256" key="1">
    <source>
        <dbReference type="ARBA" id="ARBA00022737"/>
    </source>
</evidence>